<dbReference type="PANTHER" id="PTHR43133:SF46">
    <property type="entry name" value="RNA POLYMERASE SIGMA-70 FACTOR ECF SUBFAMILY"/>
    <property type="match status" value="1"/>
</dbReference>
<evidence type="ECO:0000256" key="4">
    <source>
        <dbReference type="ARBA" id="ARBA00023163"/>
    </source>
</evidence>
<dbReference type="NCBIfam" id="TIGR02985">
    <property type="entry name" value="Sig70_bacteroi1"/>
    <property type="match status" value="1"/>
</dbReference>
<dbReference type="OrthoDB" id="1094598at2"/>
<dbReference type="InterPro" id="IPR039425">
    <property type="entry name" value="RNA_pol_sigma-70-like"/>
</dbReference>
<dbReference type="InterPro" id="IPR013324">
    <property type="entry name" value="RNA_pol_sigma_r3/r4-like"/>
</dbReference>
<reference evidence="7 8" key="1">
    <citation type="journal article" date="2015" name="Int. J. Syst. Evol. Microbiol.">
        <title>Mariniphaga sediminis sp. nov., isolated from coastal sediment.</title>
        <authorList>
            <person name="Wang F.Q."/>
            <person name="Shen Q.Y."/>
            <person name="Chen G.J."/>
            <person name="Du Z.J."/>
        </authorList>
    </citation>
    <scope>NUCLEOTIDE SEQUENCE [LARGE SCALE GENOMIC DNA]</scope>
    <source>
        <strain evidence="7 8">SY21</strain>
    </source>
</reference>
<name>A0A399D063_9BACT</name>
<evidence type="ECO:0000256" key="3">
    <source>
        <dbReference type="ARBA" id="ARBA00023082"/>
    </source>
</evidence>
<dbReference type="Pfam" id="PF08281">
    <property type="entry name" value="Sigma70_r4_2"/>
    <property type="match status" value="1"/>
</dbReference>
<dbReference type="RefSeq" id="WP_119351383.1">
    <property type="nucleotide sequence ID" value="NZ_QWET01000017.1"/>
</dbReference>
<dbReference type="InterPro" id="IPR013249">
    <property type="entry name" value="RNA_pol_sigma70_r4_t2"/>
</dbReference>
<dbReference type="Proteomes" id="UP000266441">
    <property type="component" value="Unassembled WGS sequence"/>
</dbReference>
<proteinExistence type="inferred from homology"/>
<feature type="domain" description="RNA polymerase sigma factor 70 region 4 type 2" evidence="6">
    <location>
        <begin position="127"/>
        <end position="176"/>
    </location>
</feature>
<evidence type="ECO:0000313" key="8">
    <source>
        <dbReference type="Proteomes" id="UP000266441"/>
    </source>
</evidence>
<dbReference type="Gene3D" id="1.10.10.10">
    <property type="entry name" value="Winged helix-like DNA-binding domain superfamily/Winged helix DNA-binding domain"/>
    <property type="match status" value="1"/>
</dbReference>
<keyword evidence="8" id="KW-1185">Reference proteome</keyword>
<dbReference type="GO" id="GO:0003677">
    <property type="term" value="F:DNA binding"/>
    <property type="evidence" value="ECO:0007669"/>
    <property type="project" value="InterPro"/>
</dbReference>
<dbReference type="InterPro" id="IPR014327">
    <property type="entry name" value="RNA_pol_sigma70_bacteroid"/>
</dbReference>
<accession>A0A399D063</accession>
<comment type="caution">
    <text evidence="7">The sequence shown here is derived from an EMBL/GenBank/DDBJ whole genome shotgun (WGS) entry which is preliminary data.</text>
</comment>
<keyword evidence="4" id="KW-0804">Transcription</keyword>
<dbReference type="InterPro" id="IPR014284">
    <property type="entry name" value="RNA_pol_sigma-70_dom"/>
</dbReference>
<gene>
    <name evidence="7" type="ORF">D1164_18475</name>
</gene>
<keyword evidence="3" id="KW-0731">Sigma factor</keyword>
<dbReference type="PANTHER" id="PTHR43133">
    <property type="entry name" value="RNA POLYMERASE ECF-TYPE SIGMA FACTO"/>
    <property type="match status" value="1"/>
</dbReference>
<dbReference type="GO" id="GO:0006352">
    <property type="term" value="P:DNA-templated transcription initiation"/>
    <property type="evidence" value="ECO:0007669"/>
    <property type="project" value="InterPro"/>
</dbReference>
<keyword evidence="2" id="KW-0805">Transcription regulation</keyword>
<dbReference type="SUPFAM" id="SSF88659">
    <property type="entry name" value="Sigma3 and sigma4 domains of RNA polymerase sigma factors"/>
    <property type="match status" value="1"/>
</dbReference>
<dbReference type="Pfam" id="PF04542">
    <property type="entry name" value="Sigma70_r2"/>
    <property type="match status" value="1"/>
</dbReference>
<evidence type="ECO:0000259" key="6">
    <source>
        <dbReference type="Pfam" id="PF08281"/>
    </source>
</evidence>
<dbReference type="EMBL" id="QWET01000017">
    <property type="protein sequence ID" value="RIH63740.1"/>
    <property type="molecule type" value="Genomic_DNA"/>
</dbReference>
<evidence type="ECO:0000256" key="1">
    <source>
        <dbReference type="ARBA" id="ARBA00010641"/>
    </source>
</evidence>
<dbReference type="Gene3D" id="1.10.1740.10">
    <property type="match status" value="1"/>
</dbReference>
<dbReference type="InterPro" id="IPR013325">
    <property type="entry name" value="RNA_pol_sigma_r2"/>
</dbReference>
<organism evidence="7 8">
    <name type="scientific">Mariniphaga sediminis</name>
    <dbReference type="NCBI Taxonomy" id="1628158"/>
    <lineage>
        <taxon>Bacteria</taxon>
        <taxon>Pseudomonadati</taxon>
        <taxon>Bacteroidota</taxon>
        <taxon>Bacteroidia</taxon>
        <taxon>Marinilabiliales</taxon>
        <taxon>Prolixibacteraceae</taxon>
        <taxon>Mariniphaga</taxon>
    </lineage>
</organism>
<dbReference type="SUPFAM" id="SSF88946">
    <property type="entry name" value="Sigma2 domain of RNA polymerase sigma factors"/>
    <property type="match status" value="1"/>
</dbReference>
<comment type="similarity">
    <text evidence="1">Belongs to the sigma-70 factor family. ECF subfamily.</text>
</comment>
<evidence type="ECO:0000313" key="7">
    <source>
        <dbReference type="EMBL" id="RIH63740.1"/>
    </source>
</evidence>
<dbReference type="InterPro" id="IPR036388">
    <property type="entry name" value="WH-like_DNA-bd_sf"/>
</dbReference>
<sequence>MKNKRKYPYKNTSEKDLMSFEQLFRLFYPRLKNYAFSLLQNENEAEDMVQDVFFQLWQNMADFDDEGNGGSYLFTLLKNKCLNSLKHKVVEEKYAVRLAKNETEELYHISFAETNEFISMEERLMFELEMIIKEMPEKCQTAFRLKWFEGKKIREIAKIMDISTTMVDKHLAKGLQIARKNMDPDLYIFFLVRFQK</sequence>
<evidence type="ECO:0000259" key="5">
    <source>
        <dbReference type="Pfam" id="PF04542"/>
    </source>
</evidence>
<dbReference type="AlphaFoldDB" id="A0A399D063"/>
<dbReference type="NCBIfam" id="TIGR02937">
    <property type="entry name" value="sigma70-ECF"/>
    <property type="match status" value="1"/>
</dbReference>
<evidence type="ECO:0000256" key="2">
    <source>
        <dbReference type="ARBA" id="ARBA00023015"/>
    </source>
</evidence>
<protein>
    <submittedName>
        <fullName evidence="7">RNA polymerase sigma-70 factor</fullName>
    </submittedName>
</protein>
<dbReference type="InterPro" id="IPR007627">
    <property type="entry name" value="RNA_pol_sigma70_r2"/>
</dbReference>
<dbReference type="GO" id="GO:0016987">
    <property type="term" value="F:sigma factor activity"/>
    <property type="evidence" value="ECO:0007669"/>
    <property type="project" value="UniProtKB-KW"/>
</dbReference>
<feature type="domain" description="RNA polymerase sigma-70 region 2" evidence="5">
    <location>
        <begin position="23"/>
        <end position="87"/>
    </location>
</feature>